<dbReference type="GO" id="GO:0046688">
    <property type="term" value="P:response to copper ion"/>
    <property type="evidence" value="ECO:0007669"/>
    <property type="project" value="UniProtKB-UniRule"/>
</dbReference>
<dbReference type="EMBL" id="JPGN01000055">
    <property type="protein sequence ID" value="KFI19327.1"/>
    <property type="molecule type" value="Genomic_DNA"/>
</dbReference>
<evidence type="ECO:0000256" key="2">
    <source>
        <dbReference type="ARBA" id="ARBA00022723"/>
    </source>
</evidence>
<dbReference type="HOGENOM" id="CLU_087859_4_1_6"/>
<name>A0A0E2ZLW3_9GAMM</name>
<dbReference type="PANTHER" id="PTHR34820">
    <property type="entry name" value="INNER MEMBRANE PROTEIN YEBZ"/>
    <property type="match status" value="1"/>
</dbReference>
<reference evidence="7 8" key="1">
    <citation type="submission" date="2014-07" db="EMBL/GenBank/DDBJ databases">
        <title>Comparative analysis of Nitrosococcus oceani genome inventories of strains from Pacific and Atlantic gyres.</title>
        <authorList>
            <person name="Lim C.K."/>
            <person name="Wang L."/>
            <person name="Sayavedra-Soto L.A."/>
            <person name="Klotz M.G."/>
        </authorList>
    </citation>
    <scope>NUCLEOTIDE SEQUENCE [LARGE SCALE GENOMIC DNA]</scope>
    <source>
        <strain evidence="7 8">C-27</strain>
    </source>
</reference>
<keyword evidence="2 5" id="KW-0479">Metal-binding</keyword>
<dbReference type="GO" id="GO:0030313">
    <property type="term" value="C:cell envelope"/>
    <property type="evidence" value="ECO:0007669"/>
    <property type="project" value="UniProtKB-SubCell"/>
</dbReference>
<proteinExistence type="inferred from homology"/>
<protein>
    <recommendedName>
        <fullName evidence="5">Copper resistance protein C</fullName>
    </recommendedName>
</protein>
<sequence>MIPKTAKMPSLMEGLSSGVRILLVLGITVTLAWEHAVVVKSSPADQALLTQAPDTITLCFNVKIEKAFSRVNLWSMEARLKMLPIADRNFTQDAEPACLHISLPPLKSGAYQVRYKILAADGHTMEGVVRFAINEPE</sequence>
<organism evidence="7 8">
    <name type="scientific">Nitrosococcus oceani C-27</name>
    <dbReference type="NCBI Taxonomy" id="314279"/>
    <lineage>
        <taxon>Bacteria</taxon>
        <taxon>Pseudomonadati</taxon>
        <taxon>Pseudomonadota</taxon>
        <taxon>Gammaproteobacteria</taxon>
        <taxon>Chromatiales</taxon>
        <taxon>Chromatiaceae</taxon>
        <taxon>Nitrosococcus</taxon>
    </lineage>
</organism>
<dbReference type="GO" id="GO:0005886">
    <property type="term" value="C:plasma membrane"/>
    <property type="evidence" value="ECO:0007669"/>
    <property type="project" value="TreeGrafter"/>
</dbReference>
<evidence type="ECO:0000313" key="7">
    <source>
        <dbReference type="EMBL" id="KFI19327.1"/>
    </source>
</evidence>
<comment type="function">
    <text evidence="5">Involved in copper resistance.</text>
</comment>
<dbReference type="InterPro" id="IPR014755">
    <property type="entry name" value="Cu-Rt/internalin_Ig-like"/>
</dbReference>
<evidence type="ECO:0000259" key="6">
    <source>
        <dbReference type="Pfam" id="PF04234"/>
    </source>
</evidence>
<dbReference type="Gene3D" id="2.60.40.1220">
    <property type="match status" value="1"/>
</dbReference>
<evidence type="ECO:0000256" key="3">
    <source>
        <dbReference type="ARBA" id="ARBA00022729"/>
    </source>
</evidence>
<comment type="similarity">
    <text evidence="5">Belongs to the CopC family.</text>
</comment>
<evidence type="ECO:0000256" key="4">
    <source>
        <dbReference type="ARBA" id="ARBA00023008"/>
    </source>
</evidence>
<keyword evidence="4 5" id="KW-0186">Copper</keyword>
<accession>A0A0E2ZLW3</accession>
<dbReference type="OrthoDB" id="5568545at2"/>
<evidence type="ECO:0000256" key="1">
    <source>
        <dbReference type="ARBA" id="ARBA00004196"/>
    </source>
</evidence>
<dbReference type="InterPro" id="IPR014756">
    <property type="entry name" value="Ig_E-set"/>
</dbReference>
<dbReference type="Proteomes" id="UP000028839">
    <property type="component" value="Unassembled WGS sequence"/>
</dbReference>
<evidence type="ECO:0000313" key="8">
    <source>
        <dbReference type="Proteomes" id="UP000028839"/>
    </source>
</evidence>
<dbReference type="SUPFAM" id="SSF81296">
    <property type="entry name" value="E set domains"/>
    <property type="match status" value="1"/>
</dbReference>
<gene>
    <name evidence="7" type="ORF">IB75_09255</name>
</gene>
<dbReference type="InterPro" id="IPR007348">
    <property type="entry name" value="CopC_dom"/>
</dbReference>
<dbReference type="Pfam" id="PF04234">
    <property type="entry name" value="CopC"/>
    <property type="match status" value="1"/>
</dbReference>
<comment type="subcellular location">
    <subcellularLocation>
        <location evidence="1">Cell envelope</location>
    </subcellularLocation>
    <subcellularLocation>
        <location evidence="5">Periplasm</location>
    </subcellularLocation>
</comment>
<dbReference type="GO" id="GO:0005507">
    <property type="term" value="F:copper ion binding"/>
    <property type="evidence" value="ECO:0007669"/>
    <property type="project" value="UniProtKB-UniRule"/>
</dbReference>
<keyword evidence="3 5" id="KW-0732">Signal</keyword>
<keyword evidence="5" id="KW-0574">Periplasm</keyword>
<evidence type="ECO:0000256" key="5">
    <source>
        <dbReference type="RuleBase" id="RU369037"/>
    </source>
</evidence>
<feature type="domain" description="CopC" evidence="6">
    <location>
        <begin position="35"/>
        <end position="133"/>
    </location>
</feature>
<comment type="caution">
    <text evidence="7">The sequence shown here is derived from an EMBL/GenBank/DDBJ whole genome shotgun (WGS) entry which is preliminary data.</text>
</comment>
<dbReference type="GO" id="GO:0042597">
    <property type="term" value="C:periplasmic space"/>
    <property type="evidence" value="ECO:0007669"/>
    <property type="project" value="UniProtKB-SubCell"/>
</dbReference>
<dbReference type="AlphaFoldDB" id="A0A0E2ZLW3"/>
<dbReference type="GO" id="GO:0006825">
    <property type="term" value="P:copper ion transport"/>
    <property type="evidence" value="ECO:0007669"/>
    <property type="project" value="InterPro"/>
</dbReference>
<dbReference type="InterPro" id="IPR032694">
    <property type="entry name" value="CopC/D"/>
</dbReference>
<dbReference type="PANTHER" id="PTHR34820:SF4">
    <property type="entry name" value="INNER MEMBRANE PROTEIN YEBZ"/>
    <property type="match status" value="1"/>
</dbReference>